<dbReference type="PROSITE" id="PS51935">
    <property type="entry name" value="NLPC_P60"/>
    <property type="match status" value="1"/>
</dbReference>
<feature type="signal peptide" evidence="5">
    <location>
        <begin position="1"/>
        <end position="27"/>
    </location>
</feature>
<dbReference type="SUPFAM" id="SSF54001">
    <property type="entry name" value="Cysteine proteinases"/>
    <property type="match status" value="1"/>
</dbReference>
<dbReference type="Gene3D" id="3.90.1720.10">
    <property type="entry name" value="endopeptidase domain like (from Nostoc punctiforme)"/>
    <property type="match status" value="1"/>
</dbReference>
<dbReference type="InterPro" id="IPR000064">
    <property type="entry name" value="NLP_P60_dom"/>
</dbReference>
<dbReference type="InterPro" id="IPR051202">
    <property type="entry name" value="Peptidase_C40"/>
</dbReference>
<dbReference type="PANTHER" id="PTHR47053">
    <property type="entry name" value="MUREIN DD-ENDOPEPTIDASE MEPH-RELATED"/>
    <property type="match status" value="1"/>
</dbReference>
<evidence type="ECO:0000256" key="4">
    <source>
        <dbReference type="ARBA" id="ARBA00022807"/>
    </source>
</evidence>
<dbReference type="InterPro" id="IPR038765">
    <property type="entry name" value="Papain-like_cys_pep_sf"/>
</dbReference>
<evidence type="ECO:0000256" key="2">
    <source>
        <dbReference type="ARBA" id="ARBA00022670"/>
    </source>
</evidence>
<dbReference type="GO" id="GO:0008234">
    <property type="term" value="F:cysteine-type peptidase activity"/>
    <property type="evidence" value="ECO:0007669"/>
    <property type="project" value="UniProtKB-KW"/>
</dbReference>
<proteinExistence type="inferred from homology"/>
<dbReference type="InterPro" id="IPR036366">
    <property type="entry name" value="PGBDSf"/>
</dbReference>
<evidence type="ECO:0000259" key="6">
    <source>
        <dbReference type="PROSITE" id="PS51935"/>
    </source>
</evidence>
<dbReference type="InterPro" id="IPR002477">
    <property type="entry name" value="Peptidoglycan-bd-like"/>
</dbReference>
<dbReference type="EMBL" id="CP036259">
    <property type="protein sequence ID" value="QDR80409.1"/>
    <property type="molecule type" value="Genomic_DNA"/>
</dbReference>
<dbReference type="GO" id="GO:0006508">
    <property type="term" value="P:proteolysis"/>
    <property type="evidence" value="ECO:0007669"/>
    <property type="project" value="UniProtKB-KW"/>
</dbReference>
<keyword evidence="8" id="KW-1185">Reference proteome</keyword>
<keyword evidence="4" id="KW-0788">Thiol protease</keyword>
<gene>
    <name evidence="7" type="ORF">SPTER_17340</name>
</gene>
<keyword evidence="2" id="KW-0645">Protease</keyword>
<accession>A0A517DST1</accession>
<evidence type="ECO:0000313" key="7">
    <source>
        <dbReference type="EMBL" id="QDR80409.1"/>
    </source>
</evidence>
<organism evidence="7 8">
    <name type="scientific">Sporomusa termitida</name>
    <dbReference type="NCBI Taxonomy" id="2377"/>
    <lineage>
        <taxon>Bacteria</taxon>
        <taxon>Bacillati</taxon>
        <taxon>Bacillota</taxon>
        <taxon>Negativicutes</taxon>
        <taxon>Selenomonadales</taxon>
        <taxon>Sporomusaceae</taxon>
        <taxon>Sporomusa</taxon>
    </lineage>
</organism>
<evidence type="ECO:0000313" key="8">
    <source>
        <dbReference type="Proteomes" id="UP000320776"/>
    </source>
</evidence>
<feature type="chain" id="PRO_5022155699" evidence="5">
    <location>
        <begin position="28"/>
        <end position="235"/>
    </location>
</feature>
<evidence type="ECO:0000256" key="3">
    <source>
        <dbReference type="ARBA" id="ARBA00022801"/>
    </source>
</evidence>
<dbReference type="KEGG" id="sted:SPTER_17340"/>
<sequence length="235" mass="26048">MKIIRIILFTFIYMFFLLSANSQVVFAAEQDMPLLRQGAKSAAVHVLQEELKRLGFYQYEVDGSFGIGTKASVIRFQQTVGLVADGIVGDGTWRALRTYTGNSELSRAKTDRRTGQQIASFAQRYLGVPYAWGGAGEGGFDCSGFIYYVYRQYNVALPRVADEQYNIGRNIRLADIEPGDLVFYSTYAPGPSHVGIYVGNGYFIHASSGAGQVTLTAMAKPYYQARFLGAHRVVR</sequence>
<reference evidence="7 8" key="1">
    <citation type="submission" date="2019-02" db="EMBL/GenBank/DDBJ databases">
        <title>Closed genome of Sporomusa termitida DSM 4440.</title>
        <authorList>
            <person name="Poehlein A."/>
            <person name="Daniel R."/>
        </authorList>
    </citation>
    <scope>NUCLEOTIDE SEQUENCE [LARGE SCALE GENOMIC DNA]</scope>
    <source>
        <strain evidence="7 8">DSM 4440</strain>
    </source>
</reference>
<protein>
    <submittedName>
        <fullName evidence="7">Spore cortex-lytic enzyme</fullName>
    </submittedName>
</protein>
<dbReference type="Pfam" id="PF01471">
    <property type="entry name" value="PG_binding_1"/>
    <property type="match status" value="1"/>
</dbReference>
<dbReference type="Proteomes" id="UP000320776">
    <property type="component" value="Chromosome"/>
</dbReference>
<evidence type="ECO:0000256" key="1">
    <source>
        <dbReference type="ARBA" id="ARBA00007074"/>
    </source>
</evidence>
<dbReference type="Gene3D" id="1.10.101.10">
    <property type="entry name" value="PGBD-like superfamily/PGBD"/>
    <property type="match status" value="1"/>
</dbReference>
<dbReference type="AlphaFoldDB" id="A0A517DST1"/>
<keyword evidence="5" id="KW-0732">Signal</keyword>
<dbReference type="PANTHER" id="PTHR47053:SF1">
    <property type="entry name" value="MUREIN DD-ENDOPEPTIDASE MEPH-RELATED"/>
    <property type="match status" value="1"/>
</dbReference>
<dbReference type="InterPro" id="IPR036365">
    <property type="entry name" value="PGBD-like_sf"/>
</dbReference>
<comment type="similarity">
    <text evidence="1">Belongs to the peptidase C40 family.</text>
</comment>
<dbReference type="SUPFAM" id="SSF47090">
    <property type="entry name" value="PGBD-like"/>
    <property type="match status" value="1"/>
</dbReference>
<dbReference type="Pfam" id="PF00877">
    <property type="entry name" value="NLPC_P60"/>
    <property type="match status" value="1"/>
</dbReference>
<name>A0A517DST1_9FIRM</name>
<feature type="domain" description="NlpC/P60" evidence="6">
    <location>
        <begin position="112"/>
        <end position="234"/>
    </location>
</feature>
<keyword evidence="3" id="KW-0378">Hydrolase</keyword>
<evidence type="ECO:0000256" key="5">
    <source>
        <dbReference type="SAM" id="SignalP"/>
    </source>
</evidence>